<dbReference type="Proteomes" id="UP001180020">
    <property type="component" value="Unassembled WGS sequence"/>
</dbReference>
<name>A0AAV9ELQ5_ACOCL</name>
<organism evidence="2 3">
    <name type="scientific">Acorus calamus</name>
    <name type="common">Sweet flag</name>
    <dbReference type="NCBI Taxonomy" id="4465"/>
    <lineage>
        <taxon>Eukaryota</taxon>
        <taxon>Viridiplantae</taxon>
        <taxon>Streptophyta</taxon>
        <taxon>Embryophyta</taxon>
        <taxon>Tracheophyta</taxon>
        <taxon>Spermatophyta</taxon>
        <taxon>Magnoliopsida</taxon>
        <taxon>Liliopsida</taxon>
        <taxon>Acoraceae</taxon>
        <taxon>Acorus</taxon>
    </lineage>
</organism>
<evidence type="ECO:0000313" key="2">
    <source>
        <dbReference type="EMBL" id="KAK1313904.1"/>
    </source>
</evidence>
<evidence type="ECO:0000256" key="1">
    <source>
        <dbReference type="SAM" id="MobiDB-lite"/>
    </source>
</evidence>
<feature type="compositionally biased region" description="Basic and acidic residues" evidence="1">
    <location>
        <begin position="21"/>
        <end position="30"/>
    </location>
</feature>
<reference evidence="2" key="2">
    <citation type="submission" date="2023-06" db="EMBL/GenBank/DDBJ databases">
        <authorList>
            <person name="Ma L."/>
            <person name="Liu K.-W."/>
            <person name="Li Z."/>
            <person name="Hsiao Y.-Y."/>
            <person name="Qi Y."/>
            <person name="Fu T."/>
            <person name="Tang G."/>
            <person name="Zhang D."/>
            <person name="Sun W.-H."/>
            <person name="Liu D.-K."/>
            <person name="Li Y."/>
            <person name="Chen G.-Z."/>
            <person name="Liu X.-D."/>
            <person name="Liao X.-Y."/>
            <person name="Jiang Y.-T."/>
            <person name="Yu X."/>
            <person name="Hao Y."/>
            <person name="Huang J."/>
            <person name="Zhao X.-W."/>
            <person name="Ke S."/>
            <person name="Chen Y.-Y."/>
            <person name="Wu W.-L."/>
            <person name="Hsu J.-L."/>
            <person name="Lin Y.-F."/>
            <person name="Huang M.-D."/>
            <person name="Li C.-Y."/>
            <person name="Huang L."/>
            <person name="Wang Z.-W."/>
            <person name="Zhao X."/>
            <person name="Zhong W.-Y."/>
            <person name="Peng D.-H."/>
            <person name="Ahmad S."/>
            <person name="Lan S."/>
            <person name="Zhang J.-S."/>
            <person name="Tsai W.-C."/>
            <person name="Van De Peer Y."/>
            <person name="Liu Z.-J."/>
        </authorList>
    </citation>
    <scope>NUCLEOTIDE SEQUENCE</scope>
    <source>
        <strain evidence="2">CP</strain>
        <tissue evidence="2">Leaves</tissue>
    </source>
</reference>
<proteinExistence type="predicted"/>
<dbReference type="EMBL" id="JAUJYO010000006">
    <property type="protein sequence ID" value="KAK1313904.1"/>
    <property type="molecule type" value="Genomic_DNA"/>
</dbReference>
<reference evidence="2" key="1">
    <citation type="journal article" date="2023" name="Nat. Commun.">
        <title>Diploid and tetraploid genomes of Acorus and the evolution of monocots.</title>
        <authorList>
            <person name="Ma L."/>
            <person name="Liu K.W."/>
            <person name="Li Z."/>
            <person name="Hsiao Y.Y."/>
            <person name="Qi Y."/>
            <person name="Fu T."/>
            <person name="Tang G.D."/>
            <person name="Zhang D."/>
            <person name="Sun W.H."/>
            <person name="Liu D.K."/>
            <person name="Li Y."/>
            <person name="Chen G.Z."/>
            <person name="Liu X.D."/>
            <person name="Liao X.Y."/>
            <person name="Jiang Y.T."/>
            <person name="Yu X."/>
            <person name="Hao Y."/>
            <person name="Huang J."/>
            <person name="Zhao X.W."/>
            <person name="Ke S."/>
            <person name="Chen Y.Y."/>
            <person name="Wu W.L."/>
            <person name="Hsu J.L."/>
            <person name="Lin Y.F."/>
            <person name="Huang M.D."/>
            <person name="Li C.Y."/>
            <person name="Huang L."/>
            <person name="Wang Z.W."/>
            <person name="Zhao X."/>
            <person name="Zhong W.Y."/>
            <person name="Peng D.H."/>
            <person name="Ahmad S."/>
            <person name="Lan S."/>
            <person name="Zhang J.S."/>
            <person name="Tsai W.C."/>
            <person name="Van de Peer Y."/>
            <person name="Liu Z.J."/>
        </authorList>
    </citation>
    <scope>NUCLEOTIDE SEQUENCE</scope>
    <source>
        <strain evidence="2">CP</strain>
    </source>
</reference>
<comment type="caution">
    <text evidence="2">The sequence shown here is derived from an EMBL/GenBank/DDBJ whole genome shotgun (WGS) entry which is preliminary data.</text>
</comment>
<feature type="region of interest" description="Disordered" evidence="1">
    <location>
        <begin position="1"/>
        <end position="51"/>
    </location>
</feature>
<sequence length="51" mass="5576">MEEAGGGGGENRRNTKPPFRPAKDDTKPVLRDPTWSASTNTEVPNPKPNRT</sequence>
<evidence type="ECO:0000313" key="3">
    <source>
        <dbReference type="Proteomes" id="UP001180020"/>
    </source>
</evidence>
<protein>
    <submittedName>
        <fullName evidence="2">Uncharacterized protein</fullName>
    </submittedName>
</protein>
<accession>A0AAV9ELQ5</accession>
<gene>
    <name evidence="2" type="ORF">QJS10_CPA06g02267</name>
</gene>
<keyword evidence="3" id="KW-1185">Reference proteome</keyword>
<dbReference type="AlphaFoldDB" id="A0AAV9ELQ5"/>